<accession>A0A4R4ZVA7</accession>
<feature type="region of interest" description="Disordered" evidence="1">
    <location>
        <begin position="1"/>
        <end position="20"/>
    </location>
</feature>
<name>A0A4R4ZVA7_9ACTN</name>
<evidence type="ECO:0000259" key="2">
    <source>
        <dbReference type="Pfam" id="PF01636"/>
    </source>
</evidence>
<evidence type="ECO:0000313" key="3">
    <source>
        <dbReference type="EMBL" id="TDD61959.1"/>
    </source>
</evidence>
<sequence>MTGSSGWKPVTGDNAGPEGADPLSAPFRVLSTLVQSAGIAARPVAREPVHVWELSAVERIRLDDGTTFILKTADTPFTREAEVIVHASHHGVPVPTLRSVHRDPQGWLAMLMDDLGEMPEEDAPRDVGAQAAVQVHACPAMDGLPFLDAAALAALPGQALASLQQLRDTGRWTDNADVSALLEQLAEVGEQRARGTDVGPFGLCHSEFHPTSLHTGPKGTTILDWARAFNGPGLLDLASWEDTPKPLDTDALAAMIRAYVATGGTVSALANRGGLPAEVWAGGWHRVWISEWYLQQSLRWIPDPSRDTATQRTVRRHLEEAARCLTG</sequence>
<dbReference type="InterPro" id="IPR002575">
    <property type="entry name" value="Aminoglycoside_PTrfase"/>
</dbReference>
<organism evidence="3 4">
    <name type="scientific">Actinomadura darangshiensis</name>
    <dbReference type="NCBI Taxonomy" id="705336"/>
    <lineage>
        <taxon>Bacteria</taxon>
        <taxon>Bacillati</taxon>
        <taxon>Actinomycetota</taxon>
        <taxon>Actinomycetes</taxon>
        <taxon>Streptosporangiales</taxon>
        <taxon>Thermomonosporaceae</taxon>
        <taxon>Actinomadura</taxon>
    </lineage>
</organism>
<keyword evidence="3" id="KW-0808">Transferase</keyword>
<gene>
    <name evidence="3" type="ORF">E1293_44445</name>
</gene>
<dbReference type="Gene3D" id="3.90.1200.10">
    <property type="match status" value="1"/>
</dbReference>
<evidence type="ECO:0000256" key="1">
    <source>
        <dbReference type="SAM" id="MobiDB-lite"/>
    </source>
</evidence>
<feature type="domain" description="Aminoglycoside phosphotransferase" evidence="2">
    <location>
        <begin position="62"/>
        <end position="260"/>
    </location>
</feature>
<comment type="caution">
    <text evidence="3">The sequence shown here is derived from an EMBL/GenBank/DDBJ whole genome shotgun (WGS) entry which is preliminary data.</text>
</comment>
<dbReference type="AlphaFoldDB" id="A0A4R4ZVA7"/>
<dbReference type="InterPro" id="IPR011009">
    <property type="entry name" value="Kinase-like_dom_sf"/>
</dbReference>
<dbReference type="Proteomes" id="UP000295578">
    <property type="component" value="Unassembled WGS sequence"/>
</dbReference>
<dbReference type="GO" id="GO:0016740">
    <property type="term" value="F:transferase activity"/>
    <property type="evidence" value="ECO:0007669"/>
    <property type="project" value="UniProtKB-KW"/>
</dbReference>
<proteinExistence type="predicted"/>
<keyword evidence="4" id="KW-1185">Reference proteome</keyword>
<reference evidence="3 4" key="1">
    <citation type="submission" date="2019-03" db="EMBL/GenBank/DDBJ databases">
        <title>Draft genome sequences of novel Actinobacteria.</title>
        <authorList>
            <person name="Sahin N."/>
            <person name="Ay H."/>
            <person name="Saygin H."/>
        </authorList>
    </citation>
    <scope>NUCLEOTIDE SEQUENCE [LARGE SCALE GENOMIC DNA]</scope>
    <source>
        <strain evidence="3 4">DSM 45941</strain>
    </source>
</reference>
<dbReference type="EMBL" id="SMKY01000458">
    <property type="protein sequence ID" value="TDD61959.1"/>
    <property type="molecule type" value="Genomic_DNA"/>
</dbReference>
<dbReference type="OrthoDB" id="3340432at2"/>
<dbReference type="Pfam" id="PF01636">
    <property type="entry name" value="APH"/>
    <property type="match status" value="1"/>
</dbReference>
<evidence type="ECO:0000313" key="4">
    <source>
        <dbReference type="Proteomes" id="UP000295578"/>
    </source>
</evidence>
<protein>
    <submittedName>
        <fullName evidence="3">Aminoglycoside phosphotransferase family protein</fullName>
    </submittedName>
</protein>
<dbReference type="SUPFAM" id="SSF56112">
    <property type="entry name" value="Protein kinase-like (PK-like)"/>
    <property type="match status" value="1"/>
</dbReference>